<name>A0ACC4DLI5_PURLI</name>
<dbReference type="Proteomes" id="UP001638806">
    <property type="component" value="Unassembled WGS sequence"/>
</dbReference>
<dbReference type="EMBL" id="JBGNUJ010000008">
    <property type="protein sequence ID" value="KAL3956883.1"/>
    <property type="molecule type" value="Genomic_DNA"/>
</dbReference>
<proteinExistence type="predicted"/>
<keyword evidence="2" id="KW-1185">Reference proteome</keyword>
<comment type="caution">
    <text evidence="1">The sequence shown here is derived from an EMBL/GenBank/DDBJ whole genome shotgun (WGS) entry which is preliminary data.</text>
</comment>
<evidence type="ECO:0000313" key="2">
    <source>
        <dbReference type="Proteomes" id="UP001638806"/>
    </source>
</evidence>
<sequence>MLKPKHPRATLYTRCRIPALHRPHSICLSSSPSKPVSINNMTAAAAAAPPQTVHVLPGSTNVPLADFPPPAAIDSVNAESEAQAAIEALNATISKADFNAASGLFAHNGYWRDHLALSWAFRTVKGNDGILAFLQHCARSRDGFRLQRLELDTARAPVIMPIDGGAGVNGIHAFFRFETSIGTGEGTLRLALEDGKWKIFTIYTSLRELNGHPERTFVHRPPGVEHGAPTDGKNWADRRAAEVAIDDGIEPAVLIVGAGQAGLTAAARLQVLGVRALLIDKNERVGDNWRKRYRQLVLHDPVWYDHLPYLNFPPQWPIFTPKDKLAQFLASYAELMELNVWMNTELASSRWNEKEGNWTVTVTRKLGDGATQTRELRPRHIIQATGASGMKCQPVFKGAEAFKGACSATRKRAVIVGCCNSAHDIAQEYLDKGYDVTMVQRSSTHVVSSKAILDIAFKGLYSEDAPPVDTSDMIVQGMPLAVLKAVQVKVAARQREHDRGMLEGLARAGFNVDHGPDDSGLFLKYFQRGGGYYIDVGAAKLIADGRIKIKQGQEISEILPGGIRFADGSELEADEIILATGYENMRTQTRVMFGDAVADKVHDAWGLNEEGEMRTVWQKSGHPGLWLHGGNLALCRFFSRLLALQIKGLEEGLYAYGDI</sequence>
<protein>
    <submittedName>
        <fullName evidence="1">Uncharacterized protein</fullName>
    </submittedName>
</protein>
<gene>
    <name evidence="1" type="ORF">ACCO45_009729</name>
</gene>
<evidence type="ECO:0000313" key="1">
    <source>
        <dbReference type="EMBL" id="KAL3956883.1"/>
    </source>
</evidence>
<reference evidence="1" key="1">
    <citation type="submission" date="2024-12" db="EMBL/GenBank/DDBJ databases">
        <title>Comparative genomics and development of molecular markers within Purpureocillium lilacinum and among Purpureocillium species.</title>
        <authorList>
            <person name="Yeh Z.-Y."/>
            <person name="Ni N.-T."/>
            <person name="Lo P.-H."/>
            <person name="Mushyakhwo K."/>
            <person name="Lin C.-F."/>
            <person name="Nai Y.-S."/>
        </authorList>
    </citation>
    <scope>NUCLEOTIDE SEQUENCE</scope>
    <source>
        <strain evidence="1">NCHU-NPUST-175</strain>
    </source>
</reference>
<accession>A0ACC4DLI5</accession>
<organism evidence="1 2">
    <name type="scientific">Purpureocillium lilacinum</name>
    <name type="common">Paecilomyces lilacinus</name>
    <dbReference type="NCBI Taxonomy" id="33203"/>
    <lineage>
        <taxon>Eukaryota</taxon>
        <taxon>Fungi</taxon>
        <taxon>Dikarya</taxon>
        <taxon>Ascomycota</taxon>
        <taxon>Pezizomycotina</taxon>
        <taxon>Sordariomycetes</taxon>
        <taxon>Hypocreomycetidae</taxon>
        <taxon>Hypocreales</taxon>
        <taxon>Ophiocordycipitaceae</taxon>
        <taxon>Purpureocillium</taxon>
    </lineage>
</organism>